<dbReference type="EnsemblPlants" id="LPERR03G04770.1">
    <property type="protein sequence ID" value="LPERR03G04770.1"/>
    <property type="gene ID" value="LPERR03G04770"/>
</dbReference>
<dbReference type="AlphaFoldDB" id="A0A0D9VQ33"/>
<keyword evidence="2" id="KW-0646">Protease inhibitor</keyword>
<dbReference type="Gramene" id="LPERR03G04770.1">
    <property type="protein sequence ID" value="LPERR03G04770.1"/>
    <property type="gene ID" value="LPERR03G04770"/>
</dbReference>
<organism evidence="7 8">
    <name type="scientific">Leersia perrieri</name>
    <dbReference type="NCBI Taxonomy" id="77586"/>
    <lineage>
        <taxon>Eukaryota</taxon>
        <taxon>Viridiplantae</taxon>
        <taxon>Streptophyta</taxon>
        <taxon>Embryophyta</taxon>
        <taxon>Tracheophyta</taxon>
        <taxon>Spermatophyta</taxon>
        <taxon>Magnoliopsida</taxon>
        <taxon>Liliopsida</taxon>
        <taxon>Poales</taxon>
        <taxon>Poaceae</taxon>
        <taxon>BOP clade</taxon>
        <taxon>Oryzoideae</taxon>
        <taxon>Oryzeae</taxon>
        <taxon>Oryzinae</taxon>
        <taxon>Leersia</taxon>
    </lineage>
</organism>
<dbReference type="SUPFAM" id="SSF54403">
    <property type="entry name" value="Cystatin/monellin"/>
    <property type="match status" value="1"/>
</dbReference>
<keyword evidence="5" id="KW-0732">Signal</keyword>
<evidence type="ECO:0000256" key="2">
    <source>
        <dbReference type="ARBA" id="ARBA00022690"/>
    </source>
</evidence>
<comment type="similarity">
    <text evidence="1">Belongs to the cystatin family. Phytocystatin subfamily.</text>
</comment>
<reference evidence="8" key="2">
    <citation type="submission" date="2013-12" db="EMBL/GenBank/DDBJ databases">
        <authorList>
            <person name="Yu Y."/>
            <person name="Lee S."/>
            <person name="de Baynast K."/>
            <person name="Wissotski M."/>
            <person name="Liu L."/>
            <person name="Talag J."/>
            <person name="Goicoechea J."/>
            <person name="Angelova A."/>
            <person name="Jetty R."/>
            <person name="Kudrna D."/>
            <person name="Golser W."/>
            <person name="Rivera L."/>
            <person name="Zhang J."/>
            <person name="Wing R."/>
        </authorList>
    </citation>
    <scope>NUCLEOTIDE SEQUENCE</scope>
</reference>
<dbReference type="PANTHER" id="PTHR47116">
    <property type="entry name" value="PHLOEM FILAMENT PROTEIN"/>
    <property type="match status" value="1"/>
</dbReference>
<feature type="domain" description="Cystatin" evidence="6">
    <location>
        <begin position="33"/>
        <end position="118"/>
    </location>
</feature>
<dbReference type="InterPro" id="IPR046350">
    <property type="entry name" value="Cystatin_sf"/>
</dbReference>
<dbReference type="HOGENOM" id="CLU_113093_3_1_1"/>
<keyword evidence="4" id="KW-0611">Plant defense</keyword>
<keyword evidence="8" id="KW-1185">Reference proteome</keyword>
<dbReference type="InterPro" id="IPR000010">
    <property type="entry name" value="Cystatin_dom"/>
</dbReference>
<name>A0A0D9VQ33_9ORYZ</name>
<evidence type="ECO:0000313" key="8">
    <source>
        <dbReference type="Proteomes" id="UP000032180"/>
    </source>
</evidence>
<feature type="chain" id="PRO_5018635740" description="Cystatin domain-containing protein" evidence="5">
    <location>
        <begin position="28"/>
        <end position="119"/>
    </location>
</feature>
<evidence type="ECO:0000256" key="5">
    <source>
        <dbReference type="SAM" id="SignalP"/>
    </source>
</evidence>
<dbReference type="STRING" id="77586.A0A0D9VQ33"/>
<evidence type="ECO:0000313" key="7">
    <source>
        <dbReference type="EnsemblPlants" id="LPERR03G04770.1"/>
    </source>
</evidence>
<dbReference type="Proteomes" id="UP000032180">
    <property type="component" value="Chromosome 3"/>
</dbReference>
<evidence type="ECO:0000256" key="1">
    <source>
        <dbReference type="ARBA" id="ARBA00007233"/>
    </source>
</evidence>
<reference evidence="7" key="3">
    <citation type="submission" date="2015-04" db="UniProtKB">
        <authorList>
            <consortium name="EnsemblPlants"/>
        </authorList>
    </citation>
    <scope>IDENTIFICATION</scope>
</reference>
<dbReference type="InterPro" id="IPR027214">
    <property type="entry name" value="Cystatin"/>
</dbReference>
<dbReference type="GO" id="GO:0004869">
    <property type="term" value="F:cysteine-type endopeptidase inhibitor activity"/>
    <property type="evidence" value="ECO:0007669"/>
    <property type="project" value="UniProtKB-KW"/>
</dbReference>
<evidence type="ECO:0000259" key="6">
    <source>
        <dbReference type="Pfam" id="PF16845"/>
    </source>
</evidence>
<keyword evidence="3" id="KW-0789">Thiol protease inhibitor</keyword>
<dbReference type="Gene3D" id="3.10.450.10">
    <property type="match status" value="1"/>
</dbReference>
<evidence type="ECO:0000256" key="4">
    <source>
        <dbReference type="ARBA" id="ARBA00022821"/>
    </source>
</evidence>
<reference evidence="7 8" key="1">
    <citation type="submission" date="2012-08" db="EMBL/GenBank/DDBJ databases">
        <title>Oryza genome evolution.</title>
        <authorList>
            <person name="Wing R.A."/>
        </authorList>
    </citation>
    <scope>NUCLEOTIDE SEQUENCE</scope>
</reference>
<dbReference type="Pfam" id="PF16845">
    <property type="entry name" value="SQAPI"/>
    <property type="match status" value="1"/>
</dbReference>
<dbReference type="eggNOG" id="ENOG502R435">
    <property type="taxonomic scope" value="Eukaryota"/>
</dbReference>
<protein>
    <recommendedName>
        <fullName evidence="6">Cystatin domain-containing protein</fullName>
    </recommendedName>
</protein>
<accession>A0A0D9VQ33</accession>
<sequence length="119" mass="12433">MRTTSSLLITAAVVIAVVATLPAAAEATYGPIGNTNALVIQQVGRFSILVYDLSHRKSLVFVAVVSGETEPAVGGGTNYRLVVLAEKTPGGSKGKFQCVVWGVPGSRSNTWKLLSFNAI</sequence>
<feature type="signal peptide" evidence="5">
    <location>
        <begin position="1"/>
        <end position="27"/>
    </location>
</feature>
<evidence type="ECO:0000256" key="3">
    <source>
        <dbReference type="ARBA" id="ARBA00022704"/>
    </source>
</evidence>
<dbReference type="GO" id="GO:0006952">
    <property type="term" value="P:defense response"/>
    <property type="evidence" value="ECO:0007669"/>
    <property type="project" value="UniProtKB-KW"/>
</dbReference>
<proteinExistence type="inferred from homology"/>